<dbReference type="InterPro" id="IPR012340">
    <property type="entry name" value="NA-bd_OB-fold"/>
</dbReference>
<comment type="caution">
    <text evidence="1">The sequence shown here is derived from an EMBL/GenBank/DDBJ whole genome shotgun (WGS) entry which is preliminary data.</text>
</comment>
<dbReference type="EMBL" id="BDIP01008908">
    <property type="protein sequence ID" value="GIQ92070.1"/>
    <property type="molecule type" value="Genomic_DNA"/>
</dbReference>
<dbReference type="Gene3D" id="2.40.50.140">
    <property type="entry name" value="Nucleic acid-binding proteins"/>
    <property type="match status" value="1"/>
</dbReference>
<dbReference type="AlphaFoldDB" id="A0A9K3GRK6"/>
<reference evidence="1 2" key="1">
    <citation type="journal article" date="2018" name="PLoS ONE">
        <title>The draft genome of Kipferlia bialata reveals reductive genome evolution in fornicate parasites.</title>
        <authorList>
            <person name="Tanifuji G."/>
            <person name="Takabayashi S."/>
            <person name="Kume K."/>
            <person name="Takagi M."/>
            <person name="Nakayama T."/>
            <person name="Kamikawa R."/>
            <person name="Inagaki Y."/>
            <person name="Hashimoto T."/>
        </authorList>
    </citation>
    <scope>NUCLEOTIDE SEQUENCE [LARGE SCALE GENOMIC DNA]</scope>
    <source>
        <strain evidence="1">NY0173</strain>
    </source>
</reference>
<feature type="non-terminal residue" evidence="1">
    <location>
        <position position="1"/>
    </location>
</feature>
<keyword evidence="2" id="KW-1185">Reference proteome</keyword>
<name>A0A9K3GRK6_9EUKA</name>
<sequence>MVQARQEIQKVEAVPLVIGQFMEMVDKDYAIVNSGSGPRTLRGRTT</sequence>
<evidence type="ECO:0000313" key="1">
    <source>
        <dbReference type="EMBL" id="GIQ92070.1"/>
    </source>
</evidence>
<dbReference type="OrthoDB" id="10255768at2759"/>
<organism evidence="1 2">
    <name type="scientific">Kipferlia bialata</name>
    <dbReference type="NCBI Taxonomy" id="797122"/>
    <lineage>
        <taxon>Eukaryota</taxon>
        <taxon>Metamonada</taxon>
        <taxon>Carpediemonas-like organisms</taxon>
        <taxon>Kipferlia</taxon>
    </lineage>
</organism>
<evidence type="ECO:0000313" key="2">
    <source>
        <dbReference type="Proteomes" id="UP000265618"/>
    </source>
</evidence>
<proteinExistence type="predicted"/>
<protein>
    <submittedName>
        <fullName evidence="1">Uncharacterized protein</fullName>
    </submittedName>
</protein>
<accession>A0A9K3GRK6</accession>
<dbReference type="Proteomes" id="UP000265618">
    <property type="component" value="Unassembled WGS sequence"/>
</dbReference>
<gene>
    <name evidence="1" type="ORF">KIPB_015628</name>
</gene>